<gene>
    <name evidence="1" type="ORF">CJOHNSTONI_LOCUS8013</name>
</gene>
<dbReference type="EMBL" id="CAKAEH010001647">
    <property type="protein sequence ID" value="CAG9538292.1"/>
    <property type="molecule type" value="Genomic_DNA"/>
</dbReference>
<accession>A0A8J2M2Y4</accession>
<comment type="caution">
    <text evidence="1">The sequence shown here is derived from an EMBL/GenBank/DDBJ whole genome shotgun (WGS) entry which is preliminary data.</text>
</comment>
<dbReference type="AlphaFoldDB" id="A0A8J2M2Y4"/>
<evidence type="ECO:0000313" key="1">
    <source>
        <dbReference type="EMBL" id="CAG9538292.1"/>
    </source>
</evidence>
<reference evidence="1" key="1">
    <citation type="submission" date="2021-09" db="EMBL/GenBank/DDBJ databases">
        <authorList>
            <consortium name="Pathogen Informatics"/>
        </authorList>
    </citation>
    <scope>NUCLEOTIDE SEQUENCE</scope>
</reference>
<protein>
    <submittedName>
        <fullName evidence="1">Uncharacterized protein</fullName>
    </submittedName>
</protein>
<organism evidence="1 2">
    <name type="scientific">Cercopithifilaria johnstoni</name>
    <dbReference type="NCBI Taxonomy" id="2874296"/>
    <lineage>
        <taxon>Eukaryota</taxon>
        <taxon>Metazoa</taxon>
        <taxon>Ecdysozoa</taxon>
        <taxon>Nematoda</taxon>
        <taxon>Chromadorea</taxon>
        <taxon>Rhabditida</taxon>
        <taxon>Spirurina</taxon>
        <taxon>Spiruromorpha</taxon>
        <taxon>Filarioidea</taxon>
        <taxon>Onchocercidae</taxon>
        <taxon>Cercopithifilaria</taxon>
    </lineage>
</organism>
<keyword evidence="2" id="KW-1185">Reference proteome</keyword>
<name>A0A8J2M2Y4_9BILA</name>
<sequence length="177" mass="20443">MYWRSYLIRVHWRSHLILFKDPAMSVGVHEKEIENQHNSFKAGVCCQPGSAPHLLVIPSSLLFAALVPKTGFRRDIGLSLQLIRHTVGFVRVPFFDVFPLLNIVGWFDQIFELKIFYSEPVIPRIRVVVERTNMKIRLQSDVELTDVVQKNQSPANFQLFNLIGNFQQPELIGNLED</sequence>
<proteinExistence type="predicted"/>
<evidence type="ECO:0000313" key="2">
    <source>
        <dbReference type="Proteomes" id="UP000746747"/>
    </source>
</evidence>
<dbReference type="Proteomes" id="UP000746747">
    <property type="component" value="Unassembled WGS sequence"/>
</dbReference>